<organism evidence="1">
    <name type="scientific">Cucumis melo</name>
    <name type="common">Muskmelon</name>
    <dbReference type="NCBI Taxonomy" id="3656"/>
    <lineage>
        <taxon>Eukaryota</taxon>
        <taxon>Viridiplantae</taxon>
        <taxon>Streptophyta</taxon>
        <taxon>Embryophyta</taxon>
        <taxon>Tracheophyta</taxon>
        <taxon>Spermatophyta</taxon>
        <taxon>Magnoliopsida</taxon>
        <taxon>eudicotyledons</taxon>
        <taxon>Gunneridae</taxon>
        <taxon>Pentapetalae</taxon>
        <taxon>rosids</taxon>
        <taxon>fabids</taxon>
        <taxon>Cucurbitales</taxon>
        <taxon>Cucurbitaceae</taxon>
        <taxon>Benincaseae</taxon>
        <taxon>Cucumis</taxon>
    </lineage>
</organism>
<dbReference type="EnsemblPlants" id="MELO3C027803.2.1">
    <property type="protein sequence ID" value="MELO3C027803.2.1"/>
    <property type="gene ID" value="MELO3C027803.2"/>
</dbReference>
<name>A0A9I9E2R8_CUCME</name>
<protein>
    <submittedName>
        <fullName evidence="1">Uncharacterized protein</fullName>
    </submittedName>
</protein>
<dbReference type="Gramene" id="MELO3C027803.2.1">
    <property type="protein sequence ID" value="MELO3C027803.2.1"/>
    <property type="gene ID" value="MELO3C027803.2"/>
</dbReference>
<evidence type="ECO:0000313" key="1">
    <source>
        <dbReference type="EnsemblPlants" id="MELO3C027803.2.1"/>
    </source>
</evidence>
<accession>A0A9I9E2R8</accession>
<dbReference type="AlphaFoldDB" id="A0A9I9E2R8"/>
<sequence>MLKRAIYLGKPGENNVKLSLNCLTLGIWHTARQP</sequence>
<reference evidence="1" key="1">
    <citation type="submission" date="2023-03" db="UniProtKB">
        <authorList>
            <consortium name="EnsemblPlants"/>
        </authorList>
    </citation>
    <scope>IDENTIFICATION</scope>
</reference>
<proteinExistence type="predicted"/>